<evidence type="ECO:0000256" key="1">
    <source>
        <dbReference type="SAM" id="MobiDB-lite"/>
    </source>
</evidence>
<gene>
    <name evidence="2" type="ORF">CKAH01_08756</name>
</gene>
<feature type="region of interest" description="Disordered" evidence="1">
    <location>
        <begin position="1"/>
        <end position="56"/>
    </location>
</feature>
<dbReference type="AlphaFoldDB" id="A0AAD9Y1R5"/>
<evidence type="ECO:0000313" key="2">
    <source>
        <dbReference type="EMBL" id="KAK2731884.1"/>
    </source>
</evidence>
<dbReference type="EMBL" id="VYYT01000555">
    <property type="protein sequence ID" value="KAK2731884.1"/>
    <property type="molecule type" value="Genomic_DNA"/>
</dbReference>
<sequence length="179" mass="19805">MDEMLQSSESHALGPFSKRSWDDVNMGGQSLSMGEEPWHGRAPKHGEERGSQPRRRSYCSIGRTTWCGGMNVTDQQHQARRLMARLRLRLRSRHAQSVRPKLASHAEFVPCRLDSRIGPGTTGVRMSGGGGGRPIASQILRRQASTAELSCRGRHRGGNIHKQTDESSTTDGAIHLQRA</sequence>
<protein>
    <submittedName>
        <fullName evidence="2">Uncharacterized protein</fullName>
    </submittedName>
</protein>
<feature type="compositionally biased region" description="Basic and acidic residues" evidence="1">
    <location>
        <begin position="36"/>
        <end position="51"/>
    </location>
</feature>
<organism evidence="2 3">
    <name type="scientific">Colletotrichum kahawae</name>
    <name type="common">Coffee berry disease fungus</name>
    <dbReference type="NCBI Taxonomy" id="34407"/>
    <lineage>
        <taxon>Eukaryota</taxon>
        <taxon>Fungi</taxon>
        <taxon>Dikarya</taxon>
        <taxon>Ascomycota</taxon>
        <taxon>Pezizomycotina</taxon>
        <taxon>Sordariomycetes</taxon>
        <taxon>Hypocreomycetidae</taxon>
        <taxon>Glomerellales</taxon>
        <taxon>Glomerellaceae</taxon>
        <taxon>Colletotrichum</taxon>
        <taxon>Colletotrichum gloeosporioides species complex</taxon>
    </lineage>
</organism>
<keyword evidence="3" id="KW-1185">Reference proteome</keyword>
<feature type="compositionally biased region" description="Polar residues" evidence="1">
    <location>
        <begin position="1"/>
        <end position="10"/>
    </location>
</feature>
<evidence type="ECO:0000313" key="3">
    <source>
        <dbReference type="Proteomes" id="UP001281614"/>
    </source>
</evidence>
<proteinExistence type="predicted"/>
<reference evidence="2" key="1">
    <citation type="submission" date="2023-02" db="EMBL/GenBank/DDBJ databases">
        <title>Colletotrichum kahawae CIFC_Que2 genome sequencing and assembly.</title>
        <authorList>
            <person name="Baroncelli R."/>
        </authorList>
    </citation>
    <scope>NUCLEOTIDE SEQUENCE</scope>
    <source>
        <strain evidence="2">CIFC_Que2</strain>
    </source>
</reference>
<dbReference type="Proteomes" id="UP001281614">
    <property type="component" value="Unassembled WGS sequence"/>
</dbReference>
<name>A0AAD9Y1R5_COLKA</name>
<feature type="region of interest" description="Disordered" evidence="1">
    <location>
        <begin position="153"/>
        <end position="179"/>
    </location>
</feature>
<accession>A0AAD9Y1R5</accession>
<comment type="caution">
    <text evidence="2">The sequence shown here is derived from an EMBL/GenBank/DDBJ whole genome shotgun (WGS) entry which is preliminary data.</text>
</comment>